<comment type="caution">
    <text evidence="1">The sequence shown here is derived from an EMBL/GenBank/DDBJ whole genome shotgun (WGS) entry which is preliminary data.</text>
</comment>
<evidence type="ECO:0000313" key="2">
    <source>
        <dbReference type="Proteomes" id="UP000583929"/>
    </source>
</evidence>
<name>A0A7J6FKK3_CANSA</name>
<gene>
    <name evidence="1" type="ORF">G4B88_012964</name>
</gene>
<keyword evidence="2" id="KW-1185">Reference proteome</keyword>
<organism evidence="1 2">
    <name type="scientific">Cannabis sativa</name>
    <name type="common">Hemp</name>
    <name type="synonym">Marijuana</name>
    <dbReference type="NCBI Taxonomy" id="3483"/>
    <lineage>
        <taxon>Eukaryota</taxon>
        <taxon>Viridiplantae</taxon>
        <taxon>Streptophyta</taxon>
        <taxon>Embryophyta</taxon>
        <taxon>Tracheophyta</taxon>
        <taxon>Spermatophyta</taxon>
        <taxon>Magnoliopsida</taxon>
        <taxon>eudicotyledons</taxon>
        <taxon>Gunneridae</taxon>
        <taxon>Pentapetalae</taxon>
        <taxon>rosids</taxon>
        <taxon>fabids</taxon>
        <taxon>Rosales</taxon>
        <taxon>Cannabaceae</taxon>
        <taxon>Cannabis</taxon>
    </lineage>
</organism>
<dbReference type="Proteomes" id="UP000583929">
    <property type="component" value="Unassembled WGS sequence"/>
</dbReference>
<dbReference type="AlphaFoldDB" id="A0A7J6FKK3"/>
<sequence>MVFLEGKIRVFIGYIYEY</sequence>
<proteinExistence type="predicted"/>
<accession>A0A7J6FKK3</accession>
<evidence type="ECO:0000313" key="1">
    <source>
        <dbReference type="EMBL" id="KAF4370280.1"/>
    </source>
</evidence>
<protein>
    <submittedName>
        <fullName evidence="1">Uncharacterized protein</fullName>
    </submittedName>
</protein>
<reference evidence="1 2" key="1">
    <citation type="journal article" date="2020" name="bioRxiv">
        <title>Sequence and annotation of 42 cannabis genomes reveals extensive copy number variation in cannabinoid synthesis and pathogen resistance genes.</title>
        <authorList>
            <person name="Mckernan K.J."/>
            <person name="Helbert Y."/>
            <person name="Kane L.T."/>
            <person name="Ebling H."/>
            <person name="Zhang L."/>
            <person name="Liu B."/>
            <person name="Eaton Z."/>
            <person name="Mclaughlin S."/>
            <person name="Kingan S."/>
            <person name="Baybayan P."/>
            <person name="Concepcion G."/>
            <person name="Jordan M."/>
            <person name="Riva A."/>
            <person name="Barbazuk W."/>
            <person name="Harkins T."/>
        </authorList>
    </citation>
    <scope>NUCLEOTIDE SEQUENCE [LARGE SCALE GENOMIC DNA]</scope>
    <source>
        <strain evidence="2">cv. Jamaican Lion 4</strain>
        <tissue evidence="1">Leaf</tissue>
    </source>
</reference>
<dbReference type="EMBL" id="JAATIQ010000206">
    <property type="protein sequence ID" value="KAF4370280.1"/>
    <property type="molecule type" value="Genomic_DNA"/>
</dbReference>